<accession>A0A2S7KWL0</accession>
<feature type="transmembrane region" description="Helical" evidence="1">
    <location>
        <begin position="37"/>
        <end position="60"/>
    </location>
</feature>
<organism evidence="2 3">
    <name type="scientific">Polaribacter filamentus</name>
    <dbReference type="NCBI Taxonomy" id="53483"/>
    <lineage>
        <taxon>Bacteria</taxon>
        <taxon>Pseudomonadati</taxon>
        <taxon>Bacteroidota</taxon>
        <taxon>Flavobacteriia</taxon>
        <taxon>Flavobacteriales</taxon>
        <taxon>Flavobacteriaceae</taxon>
    </lineage>
</organism>
<keyword evidence="3" id="KW-1185">Reference proteome</keyword>
<dbReference type="AlphaFoldDB" id="A0A2S7KWL0"/>
<dbReference type="Proteomes" id="UP000239522">
    <property type="component" value="Unassembled WGS sequence"/>
</dbReference>
<protein>
    <submittedName>
        <fullName evidence="2">Uncharacterized protein</fullName>
    </submittedName>
</protein>
<keyword evidence="1" id="KW-0472">Membrane</keyword>
<name>A0A2S7KWL0_9FLAO</name>
<comment type="caution">
    <text evidence="2">The sequence shown here is derived from an EMBL/GenBank/DDBJ whole genome shotgun (WGS) entry which is preliminary data.</text>
</comment>
<proteinExistence type="predicted"/>
<keyword evidence="1" id="KW-1133">Transmembrane helix</keyword>
<evidence type="ECO:0000313" key="3">
    <source>
        <dbReference type="Proteomes" id="UP000239522"/>
    </source>
</evidence>
<dbReference type="EMBL" id="MQUA01000013">
    <property type="protein sequence ID" value="PQB06893.1"/>
    <property type="molecule type" value="Genomic_DNA"/>
</dbReference>
<sequence>MKIEINVAIITIEDKISDQNGFDSDIFEKSIFRILKILAIIIIIDKKFLLFICFCFRFGFVPPMNGNVVVYGLLRVSSN</sequence>
<reference evidence="2 3" key="1">
    <citation type="submission" date="2016-11" db="EMBL/GenBank/DDBJ databases">
        <title>Trade-off between light-utilization and light-protection in marine flavobacteria.</title>
        <authorList>
            <person name="Kumagai Y."/>
        </authorList>
    </citation>
    <scope>NUCLEOTIDE SEQUENCE [LARGE SCALE GENOMIC DNA]</scope>
    <source>
        <strain evidence="2 3">ATCC 700397</strain>
    </source>
</reference>
<evidence type="ECO:0000256" key="1">
    <source>
        <dbReference type="SAM" id="Phobius"/>
    </source>
</evidence>
<keyword evidence="1" id="KW-0812">Transmembrane</keyword>
<gene>
    <name evidence="2" type="ORF">BST83_06805</name>
</gene>
<evidence type="ECO:0000313" key="2">
    <source>
        <dbReference type="EMBL" id="PQB06893.1"/>
    </source>
</evidence>